<reference evidence="1 2" key="1">
    <citation type="submission" date="2019-12" db="EMBL/GenBank/DDBJ databases">
        <title>Genomic-based taxomic classification of the family Erythrobacteraceae.</title>
        <authorList>
            <person name="Xu L."/>
        </authorList>
    </citation>
    <scope>NUCLEOTIDE SEQUENCE [LARGE SCALE GENOMIC DNA]</scope>
    <source>
        <strain evidence="1 2">KCTC 42453</strain>
    </source>
</reference>
<accession>A0A845AXF2</accession>
<dbReference type="OrthoDB" id="92543at2"/>
<evidence type="ECO:0000313" key="2">
    <source>
        <dbReference type="Proteomes" id="UP000431922"/>
    </source>
</evidence>
<dbReference type="AlphaFoldDB" id="A0A845AXF2"/>
<gene>
    <name evidence="1" type="ORF">GRI65_00505</name>
</gene>
<dbReference type="EMBL" id="WTYL01000001">
    <property type="protein sequence ID" value="MXP42930.1"/>
    <property type="molecule type" value="Genomic_DNA"/>
</dbReference>
<evidence type="ECO:0000313" key="1">
    <source>
        <dbReference type="EMBL" id="MXP42930.1"/>
    </source>
</evidence>
<organism evidence="1 2">
    <name type="scientific">Allopontixanthobacter sediminis</name>
    <dbReference type="NCBI Taxonomy" id="1689985"/>
    <lineage>
        <taxon>Bacteria</taxon>
        <taxon>Pseudomonadati</taxon>
        <taxon>Pseudomonadota</taxon>
        <taxon>Alphaproteobacteria</taxon>
        <taxon>Sphingomonadales</taxon>
        <taxon>Erythrobacteraceae</taxon>
        <taxon>Allopontixanthobacter</taxon>
    </lineage>
</organism>
<protein>
    <recommendedName>
        <fullName evidence="3">Tetratricopeptide repeat protein</fullName>
    </recommendedName>
</protein>
<dbReference type="Proteomes" id="UP000431922">
    <property type="component" value="Unassembled WGS sequence"/>
</dbReference>
<keyword evidence="2" id="KW-1185">Reference proteome</keyword>
<dbReference type="SUPFAM" id="SSF48452">
    <property type="entry name" value="TPR-like"/>
    <property type="match status" value="1"/>
</dbReference>
<comment type="caution">
    <text evidence="1">The sequence shown here is derived from an EMBL/GenBank/DDBJ whole genome shotgun (WGS) entry which is preliminary data.</text>
</comment>
<proteinExistence type="predicted"/>
<sequence>MAQQADASTVAPVDVAYEELAVGENNAAIERIEQNADLDRDDPARLINLGIAHARQGDDLAARAMFTAAARNEQRFQLETAQGEWMDSRDLARRALVMLDRGEFRAKGRVASR</sequence>
<dbReference type="Gene3D" id="1.25.40.10">
    <property type="entry name" value="Tetratricopeptide repeat domain"/>
    <property type="match status" value="1"/>
</dbReference>
<name>A0A845AXF2_9SPHN</name>
<evidence type="ECO:0008006" key="3">
    <source>
        <dbReference type="Google" id="ProtNLM"/>
    </source>
</evidence>
<dbReference type="InterPro" id="IPR011990">
    <property type="entry name" value="TPR-like_helical_dom_sf"/>
</dbReference>